<feature type="transmembrane region" description="Helical" evidence="1">
    <location>
        <begin position="27"/>
        <end position="49"/>
    </location>
</feature>
<sequence>MLQAAIVTKIVEDIKVIIDRNSQKKTLVNFFLFFYYKLNRSAMTIIYILTTKLVPSLSS</sequence>
<protein>
    <submittedName>
        <fullName evidence="2">Uncharacterized protein</fullName>
    </submittedName>
</protein>
<evidence type="ECO:0000313" key="3">
    <source>
        <dbReference type="Proteomes" id="UP000294752"/>
    </source>
</evidence>
<accession>A0A4V3E0T9</accession>
<gene>
    <name evidence="2" type="ORF">B0I21_11616</name>
</gene>
<keyword evidence="1" id="KW-1133">Transmembrane helix</keyword>
<comment type="caution">
    <text evidence="2">The sequence shown here is derived from an EMBL/GenBank/DDBJ whole genome shotgun (WGS) entry which is preliminary data.</text>
</comment>
<evidence type="ECO:0000313" key="2">
    <source>
        <dbReference type="EMBL" id="TDS06576.1"/>
    </source>
</evidence>
<dbReference type="Proteomes" id="UP000294752">
    <property type="component" value="Unassembled WGS sequence"/>
</dbReference>
<dbReference type="AlphaFoldDB" id="A0A4V3E0T9"/>
<name>A0A4V3E0T9_9SPHI</name>
<dbReference type="EMBL" id="SNZV01000016">
    <property type="protein sequence ID" value="TDS06576.1"/>
    <property type="molecule type" value="Genomic_DNA"/>
</dbReference>
<keyword evidence="1" id="KW-0472">Membrane</keyword>
<keyword evidence="1" id="KW-0812">Transmembrane</keyword>
<organism evidence="2 3">
    <name type="scientific">Sphingobacterium paludis</name>
    <dbReference type="NCBI Taxonomy" id="1476465"/>
    <lineage>
        <taxon>Bacteria</taxon>
        <taxon>Pseudomonadati</taxon>
        <taxon>Bacteroidota</taxon>
        <taxon>Sphingobacteriia</taxon>
        <taxon>Sphingobacteriales</taxon>
        <taxon>Sphingobacteriaceae</taxon>
        <taxon>Sphingobacterium</taxon>
    </lineage>
</organism>
<keyword evidence="3" id="KW-1185">Reference proteome</keyword>
<reference evidence="2 3" key="1">
    <citation type="submission" date="2019-03" db="EMBL/GenBank/DDBJ databases">
        <title>Genomic Encyclopedia of Type Strains, Phase III (KMG-III): the genomes of soil and plant-associated and newly described type strains.</title>
        <authorList>
            <person name="Whitman W."/>
        </authorList>
    </citation>
    <scope>NUCLEOTIDE SEQUENCE [LARGE SCALE GENOMIC DNA]</scope>
    <source>
        <strain evidence="2 3">CGMCC 1.12801</strain>
    </source>
</reference>
<evidence type="ECO:0000256" key="1">
    <source>
        <dbReference type="SAM" id="Phobius"/>
    </source>
</evidence>
<proteinExistence type="predicted"/>